<dbReference type="PANTHER" id="PTHR33653">
    <property type="entry name" value="RIBONUCLEASE VAPC2"/>
    <property type="match status" value="1"/>
</dbReference>
<evidence type="ECO:0000256" key="5">
    <source>
        <dbReference type="ARBA" id="ARBA00022801"/>
    </source>
</evidence>
<dbReference type="Pfam" id="PF01850">
    <property type="entry name" value="PIN"/>
    <property type="match status" value="1"/>
</dbReference>
<proteinExistence type="inferred from homology"/>
<keyword evidence="5" id="KW-0378">Hydrolase</keyword>
<dbReference type="Proteomes" id="UP001500469">
    <property type="component" value="Unassembled WGS sequence"/>
</dbReference>
<evidence type="ECO:0000256" key="3">
    <source>
        <dbReference type="ARBA" id="ARBA00022722"/>
    </source>
</evidence>
<keyword evidence="10" id="KW-1185">Reference proteome</keyword>
<name>A0ABP3YBB8_9BACT</name>
<dbReference type="PANTHER" id="PTHR33653:SF1">
    <property type="entry name" value="RIBONUCLEASE VAPC2"/>
    <property type="match status" value="1"/>
</dbReference>
<evidence type="ECO:0000313" key="10">
    <source>
        <dbReference type="Proteomes" id="UP001500469"/>
    </source>
</evidence>
<evidence type="ECO:0000256" key="6">
    <source>
        <dbReference type="ARBA" id="ARBA00022842"/>
    </source>
</evidence>
<evidence type="ECO:0000313" key="9">
    <source>
        <dbReference type="EMBL" id="GAA0877898.1"/>
    </source>
</evidence>
<dbReference type="InterPro" id="IPR050556">
    <property type="entry name" value="Type_II_TA_system_RNase"/>
</dbReference>
<reference evidence="10" key="1">
    <citation type="journal article" date="2019" name="Int. J. Syst. Evol. Microbiol.">
        <title>The Global Catalogue of Microorganisms (GCM) 10K type strain sequencing project: providing services to taxonomists for standard genome sequencing and annotation.</title>
        <authorList>
            <consortium name="The Broad Institute Genomics Platform"/>
            <consortium name="The Broad Institute Genome Sequencing Center for Infectious Disease"/>
            <person name="Wu L."/>
            <person name="Ma J."/>
        </authorList>
    </citation>
    <scope>NUCLEOTIDE SEQUENCE [LARGE SCALE GENOMIC DNA]</scope>
    <source>
        <strain evidence="10">JCM 16112</strain>
    </source>
</reference>
<keyword evidence="4" id="KW-0479">Metal-binding</keyword>
<keyword evidence="2" id="KW-1277">Toxin-antitoxin system</keyword>
<dbReference type="SUPFAM" id="SSF88723">
    <property type="entry name" value="PIN domain-like"/>
    <property type="match status" value="1"/>
</dbReference>
<evidence type="ECO:0000256" key="2">
    <source>
        <dbReference type="ARBA" id="ARBA00022649"/>
    </source>
</evidence>
<keyword evidence="6" id="KW-0460">Magnesium</keyword>
<comment type="caution">
    <text evidence="9">The sequence shown here is derived from an EMBL/GenBank/DDBJ whole genome shotgun (WGS) entry which is preliminary data.</text>
</comment>
<evidence type="ECO:0000256" key="1">
    <source>
        <dbReference type="ARBA" id="ARBA00001946"/>
    </source>
</evidence>
<keyword evidence="3" id="KW-0540">Nuclease</keyword>
<evidence type="ECO:0000259" key="8">
    <source>
        <dbReference type="Pfam" id="PF01850"/>
    </source>
</evidence>
<accession>A0ABP3YBB8</accession>
<organism evidence="9 10">
    <name type="scientific">Algoriphagus jejuensis</name>
    <dbReference type="NCBI Taxonomy" id="419934"/>
    <lineage>
        <taxon>Bacteria</taxon>
        <taxon>Pseudomonadati</taxon>
        <taxon>Bacteroidota</taxon>
        <taxon>Cytophagia</taxon>
        <taxon>Cytophagales</taxon>
        <taxon>Cyclobacteriaceae</taxon>
        <taxon>Algoriphagus</taxon>
    </lineage>
</organism>
<dbReference type="InterPro" id="IPR002716">
    <property type="entry name" value="PIN_dom"/>
</dbReference>
<gene>
    <name evidence="9" type="ORF">GCM10009119_08660</name>
</gene>
<evidence type="ECO:0000256" key="4">
    <source>
        <dbReference type="ARBA" id="ARBA00022723"/>
    </source>
</evidence>
<comment type="cofactor">
    <cofactor evidence="1">
        <name>Mg(2+)</name>
        <dbReference type="ChEBI" id="CHEBI:18420"/>
    </cofactor>
</comment>
<sequence length="118" mass="13549">MKGKFSLIERFDQIRLEDRFISEISLAELKFGVQNSQYPEKNQAALLKFLECVQVLAISSAIDFYSFEKARLRKTGFAVDDFDLLIGSTAVVNGLTLVTNNERHFFRIKGIQIVNWIN</sequence>
<evidence type="ECO:0000256" key="7">
    <source>
        <dbReference type="ARBA" id="ARBA00038093"/>
    </source>
</evidence>
<dbReference type="InterPro" id="IPR029060">
    <property type="entry name" value="PIN-like_dom_sf"/>
</dbReference>
<feature type="domain" description="PIN" evidence="8">
    <location>
        <begin position="13"/>
        <end position="108"/>
    </location>
</feature>
<comment type="similarity">
    <text evidence="7">Belongs to the PINc/VapC protein family.</text>
</comment>
<dbReference type="Gene3D" id="3.40.50.1010">
    <property type="entry name" value="5'-nuclease"/>
    <property type="match status" value="1"/>
</dbReference>
<dbReference type="EMBL" id="BAAAFI010000002">
    <property type="protein sequence ID" value="GAA0877898.1"/>
    <property type="molecule type" value="Genomic_DNA"/>
</dbReference>
<protein>
    <recommendedName>
        <fullName evidence="8">PIN domain-containing protein</fullName>
    </recommendedName>
</protein>